<name>A0A8E2AUM8_9APHY</name>
<dbReference type="OrthoDB" id="10552566at2759"/>
<evidence type="ECO:0000256" key="1">
    <source>
        <dbReference type="SAM" id="MobiDB-lite"/>
    </source>
</evidence>
<organism evidence="2 3">
    <name type="scientific">Obba rivulosa</name>
    <dbReference type="NCBI Taxonomy" id="1052685"/>
    <lineage>
        <taxon>Eukaryota</taxon>
        <taxon>Fungi</taxon>
        <taxon>Dikarya</taxon>
        <taxon>Basidiomycota</taxon>
        <taxon>Agaricomycotina</taxon>
        <taxon>Agaricomycetes</taxon>
        <taxon>Polyporales</taxon>
        <taxon>Gelatoporiaceae</taxon>
        <taxon>Obba</taxon>
    </lineage>
</organism>
<dbReference type="AlphaFoldDB" id="A0A8E2AUM8"/>
<keyword evidence="3" id="KW-1185">Reference proteome</keyword>
<dbReference type="Proteomes" id="UP000250043">
    <property type="component" value="Unassembled WGS sequence"/>
</dbReference>
<feature type="region of interest" description="Disordered" evidence="1">
    <location>
        <begin position="45"/>
        <end position="77"/>
    </location>
</feature>
<proteinExistence type="predicted"/>
<dbReference type="EMBL" id="KV722400">
    <property type="protein sequence ID" value="OCH90653.1"/>
    <property type="molecule type" value="Genomic_DNA"/>
</dbReference>
<protein>
    <submittedName>
        <fullName evidence="2">Uncharacterized protein</fullName>
    </submittedName>
</protein>
<evidence type="ECO:0000313" key="2">
    <source>
        <dbReference type="EMBL" id="OCH90653.1"/>
    </source>
</evidence>
<feature type="region of interest" description="Disordered" evidence="1">
    <location>
        <begin position="1"/>
        <end position="32"/>
    </location>
</feature>
<sequence length="312" mass="34365">MEAGRRSSRAPRSQVGMLPNMTTTGTDLESDYQRVNNVDYPGFFSAKRVSFSPPSSPRKQRREKPHGYPQASVGGGPVLPLVFTQPQDSAVEPAVKAPPEIKQILQGLPLPGGTKPLITPEFPLEVRNRWCAEKRFDQLTPDRLNGIEIHENGTINYGSLKPTVVFFEYKSSAIEDKYNLKLAEHGWIRSTSVLLPKLASLRSFHLFLSSGAASPSGAAPYSRIRYLGVYRAFSPGLAAIPDAVIFQCLDFDDKLVHALAQIEAGPMMAASPRKSTRTPNSRVATVPGYQTMPRSPSSSPRKGQRSQTMDYY</sequence>
<feature type="compositionally biased region" description="Polar residues" evidence="1">
    <location>
        <begin position="292"/>
        <end position="312"/>
    </location>
</feature>
<evidence type="ECO:0000313" key="3">
    <source>
        <dbReference type="Proteomes" id="UP000250043"/>
    </source>
</evidence>
<reference evidence="2 3" key="1">
    <citation type="submission" date="2016-07" db="EMBL/GenBank/DDBJ databases">
        <title>Draft genome of the white-rot fungus Obba rivulosa 3A-2.</title>
        <authorList>
            <consortium name="DOE Joint Genome Institute"/>
            <person name="Miettinen O."/>
            <person name="Riley R."/>
            <person name="Acob R."/>
            <person name="Barry K."/>
            <person name="Cullen D."/>
            <person name="De Vries R."/>
            <person name="Hainaut M."/>
            <person name="Hatakka A."/>
            <person name="Henrissat B."/>
            <person name="Hilden K."/>
            <person name="Kuo R."/>
            <person name="Labutti K."/>
            <person name="Lipzen A."/>
            <person name="Makela M.R."/>
            <person name="Sandor L."/>
            <person name="Spatafora J.W."/>
            <person name="Grigoriev I.V."/>
            <person name="Hibbett D.S."/>
        </authorList>
    </citation>
    <scope>NUCLEOTIDE SEQUENCE [LARGE SCALE GENOMIC DNA]</scope>
    <source>
        <strain evidence="2 3">3A-2</strain>
    </source>
</reference>
<feature type="region of interest" description="Disordered" evidence="1">
    <location>
        <begin position="268"/>
        <end position="312"/>
    </location>
</feature>
<accession>A0A8E2AUM8</accession>
<gene>
    <name evidence="2" type="ORF">OBBRIDRAFT_876800</name>
</gene>